<dbReference type="RefSeq" id="WP_156606974.1">
    <property type="nucleotide sequence ID" value="NZ_WPCU01000001.1"/>
</dbReference>
<sequence>MEDETSLADDAAKSSKLESALRRLTEVVVKEGVGPFVGSEAYAHDRLRRTGDLEKALQRIVTETIASSGVTGLVTGIPGGIAMLATLPANLTSSFALNARMVGAIATLRGYDADDPNVMTAILAIMAGTSPGQAAKLAGVKVGVKAADAGLRALPIGAIRLINKRIGFMLIAKYGTKRAPIVLAKAVPLVGGLVGGSVDATLTATIASLSKKWFPAVAPSATVVQGETSP</sequence>
<evidence type="ECO:0000313" key="2">
    <source>
        <dbReference type="Proteomes" id="UP000435304"/>
    </source>
</evidence>
<accession>A0A6A9USE4</accession>
<evidence type="ECO:0008006" key="3">
    <source>
        <dbReference type="Google" id="ProtNLM"/>
    </source>
</evidence>
<proteinExistence type="predicted"/>
<dbReference type="Pfam" id="PF12787">
    <property type="entry name" value="EcsC"/>
    <property type="match status" value="1"/>
</dbReference>
<evidence type="ECO:0000313" key="1">
    <source>
        <dbReference type="EMBL" id="MVA74494.1"/>
    </source>
</evidence>
<dbReference type="InterPro" id="IPR024787">
    <property type="entry name" value="EcsC"/>
</dbReference>
<dbReference type="Proteomes" id="UP000435304">
    <property type="component" value="Unassembled WGS sequence"/>
</dbReference>
<keyword evidence="2" id="KW-1185">Reference proteome</keyword>
<gene>
    <name evidence="1" type="ORF">GC722_00360</name>
</gene>
<dbReference type="AlphaFoldDB" id="A0A6A9USE4"/>
<comment type="caution">
    <text evidence="1">The sequence shown here is derived from an EMBL/GenBank/DDBJ whole genome shotgun (WGS) entry which is preliminary data.</text>
</comment>
<name>A0A6A9USE4_9ACTN</name>
<organism evidence="1 2">
    <name type="scientific">Auraticoccus cholistanensis</name>
    <dbReference type="NCBI Taxonomy" id="2656650"/>
    <lineage>
        <taxon>Bacteria</taxon>
        <taxon>Bacillati</taxon>
        <taxon>Actinomycetota</taxon>
        <taxon>Actinomycetes</taxon>
        <taxon>Propionibacteriales</taxon>
        <taxon>Propionibacteriaceae</taxon>
        <taxon>Auraticoccus</taxon>
    </lineage>
</organism>
<dbReference type="EMBL" id="WPCU01000001">
    <property type="protein sequence ID" value="MVA74494.1"/>
    <property type="molecule type" value="Genomic_DNA"/>
</dbReference>
<reference evidence="1 2" key="1">
    <citation type="submission" date="2019-12" db="EMBL/GenBank/DDBJ databases">
        <title>Auraticoccus cholistani sp. nov., an actinomycete isolated from soil of Cholistan desert.</title>
        <authorList>
            <person name="Cheema M.T."/>
        </authorList>
    </citation>
    <scope>NUCLEOTIDE SEQUENCE [LARGE SCALE GENOMIC DNA]</scope>
    <source>
        <strain evidence="1 2">F435</strain>
    </source>
</reference>
<protein>
    <recommendedName>
        <fullName evidence="3">EcsC family protein</fullName>
    </recommendedName>
</protein>